<gene>
    <name evidence="1" type="ORF">DGYR_LOCUS13948</name>
</gene>
<evidence type="ECO:0000313" key="2">
    <source>
        <dbReference type="Proteomes" id="UP000549394"/>
    </source>
</evidence>
<reference evidence="1 2" key="1">
    <citation type="submission" date="2020-08" db="EMBL/GenBank/DDBJ databases">
        <authorList>
            <person name="Hejnol A."/>
        </authorList>
    </citation>
    <scope>NUCLEOTIDE SEQUENCE [LARGE SCALE GENOMIC DNA]</scope>
</reference>
<accession>A0A7I8WET0</accession>
<organism evidence="1 2">
    <name type="scientific">Dimorphilus gyrociliatus</name>
    <dbReference type="NCBI Taxonomy" id="2664684"/>
    <lineage>
        <taxon>Eukaryota</taxon>
        <taxon>Metazoa</taxon>
        <taxon>Spiralia</taxon>
        <taxon>Lophotrochozoa</taxon>
        <taxon>Annelida</taxon>
        <taxon>Polychaeta</taxon>
        <taxon>Polychaeta incertae sedis</taxon>
        <taxon>Dinophilidae</taxon>
        <taxon>Dimorphilus</taxon>
    </lineage>
</organism>
<sequence>MQYSEWIATFSEKFPNVDSYVKFEALMSCLDESVRTLIQEYASHPSGSFESALERLDRHFNRIDKYEEMVNRIHGYGKLDIGAGDTLVNLAEYMQSVIKLFSAEQVRPMVAVSVGNFTDSLKELWVKRTKSKIGTNEYEPEKELIQFLESQQSKRLSAIFSDL</sequence>
<evidence type="ECO:0000313" key="1">
    <source>
        <dbReference type="EMBL" id="CAD5126715.1"/>
    </source>
</evidence>
<keyword evidence="2" id="KW-1185">Reference proteome</keyword>
<name>A0A7I8WET0_9ANNE</name>
<comment type="caution">
    <text evidence="1">The sequence shown here is derived from an EMBL/GenBank/DDBJ whole genome shotgun (WGS) entry which is preliminary data.</text>
</comment>
<dbReference type="AlphaFoldDB" id="A0A7I8WET0"/>
<protein>
    <submittedName>
        <fullName evidence="1">Uncharacterized protein</fullName>
    </submittedName>
</protein>
<dbReference type="Proteomes" id="UP000549394">
    <property type="component" value="Unassembled WGS sequence"/>
</dbReference>
<dbReference type="EMBL" id="CAJFCJ010000075">
    <property type="protein sequence ID" value="CAD5126715.1"/>
    <property type="molecule type" value="Genomic_DNA"/>
</dbReference>
<proteinExistence type="predicted"/>